<dbReference type="InterPro" id="IPR001199">
    <property type="entry name" value="Cyt_B5-like_heme/steroid-bd"/>
</dbReference>
<dbReference type="EMBL" id="JBBJBU010000001">
    <property type="protein sequence ID" value="KAK7208441.1"/>
    <property type="molecule type" value="Genomic_DNA"/>
</dbReference>
<feature type="region of interest" description="Disordered" evidence="2">
    <location>
        <begin position="1"/>
        <end position="25"/>
    </location>
</feature>
<comment type="caution">
    <text evidence="5">The sequence shown here is derived from an EMBL/GenBank/DDBJ whole genome shotgun (WGS) entry which is preliminary data.</text>
</comment>
<dbReference type="GeneID" id="90037392"/>
<sequence length="255" mass="29131">MSSSVRYRKQRPSPTLPQRKQPDLWPADERRVEEIIENEEEFDDGSDKVTAFEIVRLIFTVLVINFLLSYFITDSYFWNYDSLILRPRYLQFLLYRALDASGALPHLLPFLPSSSQLHTFSYPRNFTDSELALYNGKTPGLPIYLAINSSVFDVSEGRTSYGPGGPYHIFAGRDATRAFVTGCFTSDLTHDLRGIDEEKIKTDVAHWVGFFEKSNKYWYVGHVEHEPITGPPPGPCQSRAMRQKPGVRRGDGVIQ</sequence>
<evidence type="ECO:0000313" key="5">
    <source>
        <dbReference type="EMBL" id="KAK7208441.1"/>
    </source>
</evidence>
<keyword evidence="6" id="KW-1185">Reference proteome</keyword>
<dbReference type="Proteomes" id="UP001498771">
    <property type="component" value="Unassembled WGS sequence"/>
</dbReference>
<dbReference type="PANTHER" id="PTHR10281:SF76">
    <property type="entry name" value="CALCUTTA CUP-RELATED"/>
    <property type="match status" value="1"/>
</dbReference>
<protein>
    <recommendedName>
        <fullName evidence="4">Cytochrome b5 heme-binding domain-containing protein</fullName>
    </recommendedName>
</protein>
<feature type="domain" description="Cytochrome b5 heme-binding" evidence="4">
    <location>
        <begin position="126"/>
        <end position="224"/>
    </location>
</feature>
<feature type="compositionally biased region" description="Basic residues" evidence="2">
    <location>
        <begin position="1"/>
        <end position="11"/>
    </location>
</feature>
<dbReference type="InterPro" id="IPR050577">
    <property type="entry name" value="MAPR/NEUFC/NENF-like"/>
</dbReference>
<comment type="similarity">
    <text evidence="1">Belongs to the cytochrome b5 family. MAPR subfamily.</text>
</comment>
<evidence type="ECO:0000313" key="6">
    <source>
        <dbReference type="Proteomes" id="UP001498771"/>
    </source>
</evidence>
<dbReference type="InterPro" id="IPR036400">
    <property type="entry name" value="Cyt_B5-like_heme/steroid_sf"/>
</dbReference>
<dbReference type="Gene3D" id="3.10.120.10">
    <property type="entry name" value="Cytochrome b5-like heme/steroid binding domain"/>
    <property type="match status" value="1"/>
</dbReference>
<dbReference type="SMART" id="SM01117">
    <property type="entry name" value="Cyt-b5"/>
    <property type="match status" value="1"/>
</dbReference>
<organism evidence="5 6">
    <name type="scientific">Myxozyma melibiosi</name>
    <dbReference type="NCBI Taxonomy" id="54550"/>
    <lineage>
        <taxon>Eukaryota</taxon>
        <taxon>Fungi</taxon>
        <taxon>Dikarya</taxon>
        <taxon>Ascomycota</taxon>
        <taxon>Saccharomycotina</taxon>
        <taxon>Lipomycetes</taxon>
        <taxon>Lipomycetales</taxon>
        <taxon>Lipomycetaceae</taxon>
        <taxon>Myxozyma</taxon>
    </lineage>
</organism>
<keyword evidence="3" id="KW-1133">Transmembrane helix</keyword>
<feature type="region of interest" description="Disordered" evidence="2">
    <location>
        <begin position="228"/>
        <end position="255"/>
    </location>
</feature>
<keyword evidence="3" id="KW-0812">Transmembrane</keyword>
<evidence type="ECO:0000256" key="2">
    <source>
        <dbReference type="SAM" id="MobiDB-lite"/>
    </source>
</evidence>
<dbReference type="Pfam" id="PF00173">
    <property type="entry name" value="Cyt-b5"/>
    <property type="match status" value="1"/>
</dbReference>
<accession>A0ABR1FF35</accession>
<gene>
    <name evidence="5" type="ORF">BZA70DRAFT_273736</name>
</gene>
<proteinExistence type="inferred from homology"/>
<feature type="transmembrane region" description="Helical" evidence="3">
    <location>
        <begin position="54"/>
        <end position="72"/>
    </location>
</feature>
<evidence type="ECO:0000256" key="3">
    <source>
        <dbReference type="SAM" id="Phobius"/>
    </source>
</evidence>
<dbReference type="PANTHER" id="PTHR10281">
    <property type="entry name" value="MEMBRANE-ASSOCIATED PROGESTERONE RECEPTOR COMPONENT-RELATED"/>
    <property type="match status" value="1"/>
</dbReference>
<evidence type="ECO:0000259" key="4">
    <source>
        <dbReference type="SMART" id="SM01117"/>
    </source>
</evidence>
<name>A0ABR1FF35_9ASCO</name>
<evidence type="ECO:0000256" key="1">
    <source>
        <dbReference type="ARBA" id="ARBA00038357"/>
    </source>
</evidence>
<dbReference type="RefSeq" id="XP_064771474.1">
    <property type="nucleotide sequence ID" value="XM_064911880.1"/>
</dbReference>
<reference evidence="5 6" key="1">
    <citation type="submission" date="2024-03" db="EMBL/GenBank/DDBJ databases">
        <title>Genome-scale model development and genomic sequencing of the oleaginous clade Lipomyces.</title>
        <authorList>
            <consortium name="Lawrence Berkeley National Laboratory"/>
            <person name="Czajka J.J."/>
            <person name="Han Y."/>
            <person name="Kim J."/>
            <person name="Mondo S.J."/>
            <person name="Hofstad B.A."/>
            <person name="Robles A."/>
            <person name="Haridas S."/>
            <person name="Riley R."/>
            <person name="LaButti K."/>
            <person name="Pangilinan J."/>
            <person name="Andreopoulos W."/>
            <person name="Lipzen A."/>
            <person name="Yan J."/>
            <person name="Wang M."/>
            <person name="Ng V."/>
            <person name="Grigoriev I.V."/>
            <person name="Spatafora J.W."/>
            <person name="Magnuson J.K."/>
            <person name="Baker S.E."/>
            <person name="Pomraning K.R."/>
        </authorList>
    </citation>
    <scope>NUCLEOTIDE SEQUENCE [LARGE SCALE GENOMIC DNA]</scope>
    <source>
        <strain evidence="5 6">Phaff 52-87</strain>
    </source>
</reference>
<keyword evidence="3" id="KW-0472">Membrane</keyword>
<dbReference type="SUPFAM" id="SSF55856">
    <property type="entry name" value="Cytochrome b5-like heme/steroid binding domain"/>
    <property type="match status" value="1"/>
</dbReference>